<evidence type="ECO:0000256" key="1">
    <source>
        <dbReference type="SAM" id="MobiDB-lite"/>
    </source>
</evidence>
<dbReference type="Proteomes" id="UP000800097">
    <property type="component" value="Unassembled WGS sequence"/>
</dbReference>
<dbReference type="RefSeq" id="XP_033649582.1">
    <property type="nucleotide sequence ID" value="XM_033800007.1"/>
</dbReference>
<dbReference type="GeneID" id="54553182"/>
<accession>A0A6A6J7B5</accession>
<reference evidence="2" key="1">
    <citation type="journal article" date="2020" name="Stud. Mycol.">
        <title>101 Dothideomycetes genomes: a test case for predicting lifestyles and emergence of pathogens.</title>
        <authorList>
            <person name="Haridas S."/>
            <person name="Albert R."/>
            <person name="Binder M."/>
            <person name="Bloem J."/>
            <person name="Labutti K."/>
            <person name="Salamov A."/>
            <person name="Andreopoulos B."/>
            <person name="Baker S."/>
            <person name="Barry K."/>
            <person name="Bills G."/>
            <person name="Bluhm B."/>
            <person name="Cannon C."/>
            <person name="Castanera R."/>
            <person name="Culley D."/>
            <person name="Daum C."/>
            <person name="Ezra D."/>
            <person name="Gonzalez J."/>
            <person name="Henrissat B."/>
            <person name="Kuo A."/>
            <person name="Liang C."/>
            <person name="Lipzen A."/>
            <person name="Lutzoni F."/>
            <person name="Magnuson J."/>
            <person name="Mondo S."/>
            <person name="Nolan M."/>
            <person name="Ohm R."/>
            <person name="Pangilinan J."/>
            <person name="Park H.-J."/>
            <person name="Ramirez L."/>
            <person name="Alfaro M."/>
            <person name="Sun H."/>
            <person name="Tritt A."/>
            <person name="Yoshinaga Y."/>
            <person name="Zwiers L.-H."/>
            <person name="Turgeon B."/>
            <person name="Goodwin S."/>
            <person name="Spatafora J."/>
            <person name="Crous P."/>
            <person name="Grigoriev I."/>
        </authorList>
    </citation>
    <scope>NUCLEOTIDE SEQUENCE</scope>
    <source>
        <strain evidence="2">CBS 379.55</strain>
    </source>
</reference>
<name>A0A6A6J7B5_WESOR</name>
<organism evidence="2 3">
    <name type="scientific">Westerdykella ornata</name>
    <dbReference type="NCBI Taxonomy" id="318751"/>
    <lineage>
        <taxon>Eukaryota</taxon>
        <taxon>Fungi</taxon>
        <taxon>Dikarya</taxon>
        <taxon>Ascomycota</taxon>
        <taxon>Pezizomycotina</taxon>
        <taxon>Dothideomycetes</taxon>
        <taxon>Pleosporomycetidae</taxon>
        <taxon>Pleosporales</taxon>
        <taxon>Sporormiaceae</taxon>
        <taxon>Westerdykella</taxon>
    </lineage>
</organism>
<dbReference type="AlphaFoldDB" id="A0A6A6J7B5"/>
<proteinExistence type="predicted"/>
<feature type="compositionally biased region" description="Gly residues" evidence="1">
    <location>
        <begin position="102"/>
        <end position="128"/>
    </location>
</feature>
<gene>
    <name evidence="2" type="ORF">EI97DRAFT_446128</name>
</gene>
<protein>
    <submittedName>
        <fullName evidence="2">Uncharacterized protein</fullName>
    </submittedName>
</protein>
<evidence type="ECO:0000313" key="2">
    <source>
        <dbReference type="EMBL" id="KAF2272043.1"/>
    </source>
</evidence>
<evidence type="ECO:0000313" key="3">
    <source>
        <dbReference type="Proteomes" id="UP000800097"/>
    </source>
</evidence>
<sequence length="168" mass="17792">MPPPPTNPSASSAYADLSTTRYDKEVAAIDTRRDTALLTRQPVTVAEGRAPKGLEAAVFQWKTLQFTIDEDKDAKEEGKEDLHGGQLHRQNRVARGEVVVFGGDGNGNGGRGGRGGKRGGGAGAGGGKGKGKTGEEEEEHCVRAGCKPGDVWPCAKGFPEELERDMFL</sequence>
<keyword evidence="3" id="KW-1185">Reference proteome</keyword>
<dbReference type="EMBL" id="ML986528">
    <property type="protein sequence ID" value="KAF2272043.1"/>
    <property type="molecule type" value="Genomic_DNA"/>
</dbReference>
<dbReference type="OrthoDB" id="3784677at2759"/>
<feature type="region of interest" description="Disordered" evidence="1">
    <location>
        <begin position="100"/>
        <end position="137"/>
    </location>
</feature>